<reference evidence="3 4" key="1">
    <citation type="submission" date="2020-06" db="EMBL/GenBank/DDBJ databases">
        <authorList>
            <person name="Criscuolo A."/>
        </authorList>
    </citation>
    <scope>NUCLEOTIDE SEQUENCE [LARGE SCALE GENOMIC DNA]</scope>
    <source>
        <strain evidence="4">CIP 111411</strain>
    </source>
</reference>
<dbReference type="EMBL" id="CAIJDP010000083">
    <property type="protein sequence ID" value="CAD0007644.1"/>
    <property type="molecule type" value="Genomic_DNA"/>
</dbReference>
<dbReference type="AlphaFoldDB" id="A0A6V6Z897"/>
<dbReference type="GO" id="GO:0008236">
    <property type="term" value="F:serine-type peptidase activity"/>
    <property type="evidence" value="ECO:0007669"/>
    <property type="project" value="InterPro"/>
</dbReference>
<dbReference type="InterPro" id="IPR036034">
    <property type="entry name" value="PDZ_sf"/>
</dbReference>
<keyword evidence="1" id="KW-0732">Signal</keyword>
<dbReference type="GO" id="GO:0006508">
    <property type="term" value="P:proteolysis"/>
    <property type="evidence" value="ECO:0007669"/>
    <property type="project" value="InterPro"/>
</dbReference>
<evidence type="ECO:0000313" key="4">
    <source>
        <dbReference type="Proteomes" id="UP000530060"/>
    </source>
</evidence>
<organism evidence="3 4">
    <name type="scientific">Flavobacterium salmonis</name>
    <dbReference type="NCBI Taxonomy" id="2654844"/>
    <lineage>
        <taxon>Bacteria</taxon>
        <taxon>Pseudomonadati</taxon>
        <taxon>Bacteroidota</taxon>
        <taxon>Flavobacteriia</taxon>
        <taxon>Flavobacteriales</taxon>
        <taxon>Flavobacteriaceae</taxon>
        <taxon>Flavobacterium</taxon>
    </lineage>
</organism>
<accession>A0A6V6Z897</accession>
<dbReference type="GO" id="GO:0030288">
    <property type="term" value="C:outer membrane-bounded periplasmic space"/>
    <property type="evidence" value="ECO:0007669"/>
    <property type="project" value="TreeGrafter"/>
</dbReference>
<dbReference type="GO" id="GO:0004175">
    <property type="term" value="F:endopeptidase activity"/>
    <property type="evidence" value="ECO:0007669"/>
    <property type="project" value="TreeGrafter"/>
</dbReference>
<proteinExistence type="predicted"/>
<dbReference type="InterPro" id="IPR005151">
    <property type="entry name" value="Tail-specific_protease"/>
</dbReference>
<feature type="chain" id="PRO_5028304464" evidence="1">
    <location>
        <begin position="25"/>
        <end position="450"/>
    </location>
</feature>
<dbReference type="RefSeq" id="WP_180910129.1">
    <property type="nucleotide sequence ID" value="NZ_CAIJDP010000083.1"/>
</dbReference>
<keyword evidence="4" id="KW-1185">Reference proteome</keyword>
<dbReference type="PROSITE" id="PS51257">
    <property type="entry name" value="PROKAR_LIPOPROTEIN"/>
    <property type="match status" value="1"/>
</dbReference>
<protein>
    <submittedName>
        <fullName evidence="3">Peptidase S41</fullName>
    </submittedName>
</protein>
<evidence type="ECO:0000256" key="1">
    <source>
        <dbReference type="SAM" id="SignalP"/>
    </source>
</evidence>
<dbReference type="SMART" id="SM00245">
    <property type="entry name" value="TSPc"/>
    <property type="match status" value="1"/>
</dbReference>
<comment type="caution">
    <text evidence="3">The sequence shown here is derived from an EMBL/GenBank/DDBJ whole genome shotgun (WGS) entry which is preliminary data.</text>
</comment>
<dbReference type="PANTHER" id="PTHR32060:SF30">
    <property type="entry name" value="CARBOXY-TERMINAL PROCESSING PROTEASE CTPA"/>
    <property type="match status" value="1"/>
</dbReference>
<name>A0A6V6Z897_9FLAO</name>
<evidence type="ECO:0000259" key="2">
    <source>
        <dbReference type="SMART" id="SM00245"/>
    </source>
</evidence>
<dbReference type="Gene3D" id="2.30.42.10">
    <property type="match status" value="1"/>
</dbReference>
<dbReference type="SUPFAM" id="SSF52096">
    <property type="entry name" value="ClpP/crotonase"/>
    <property type="match status" value="1"/>
</dbReference>
<feature type="signal peptide" evidence="1">
    <location>
        <begin position="1"/>
        <end position="24"/>
    </location>
</feature>
<dbReference type="Proteomes" id="UP000530060">
    <property type="component" value="Unassembled WGS sequence"/>
</dbReference>
<dbReference type="InterPro" id="IPR029045">
    <property type="entry name" value="ClpP/crotonase-like_dom_sf"/>
</dbReference>
<dbReference type="Pfam" id="PF03572">
    <property type="entry name" value="Peptidase_S41"/>
    <property type="match status" value="1"/>
</dbReference>
<dbReference type="SUPFAM" id="SSF50156">
    <property type="entry name" value="PDZ domain-like"/>
    <property type="match status" value="1"/>
</dbReference>
<dbReference type="Gene3D" id="3.90.226.10">
    <property type="entry name" value="2-enoyl-CoA Hydratase, Chain A, domain 1"/>
    <property type="match status" value="1"/>
</dbReference>
<dbReference type="Gene3D" id="3.30.750.170">
    <property type="match status" value="1"/>
</dbReference>
<sequence length="450" mass="50863">MKYSSQIRILAFLFLILSIVSCQSDDSPVSYEKGSNQYTNMWIYEQMKKYYYWNDEVPFLTNLSLGPKEYFQKLLKTDDVYSYALHPELPETVPQSLRQKFGFDVSFMQYEGRVYGVILYTLYDSPAKNNGLFRGQLITKVDDVELNLSNYDNIYKSMRGAGQLNLQVVSYSAQSGFSKAKQVSLLQGFSFSQPVLHQVITENKIKIGYVEVPHFDVGQANLFSQIFQELKNQQITELVLDLRYNGGGDISSATALSIILAPNIKSGDLFIQFEGNKNGGIVKQSFQQSLESNESSVSFDALKNVHPNIQRLYILCGNRTASASEIIINNLKPFMEVITIGEKTVGKDMAGFPIEDDRLLGKRGWILYPSIYKLFNSRHEGDYSKGINPLVNRDELQNPEIFPLGNHSEVLLKTAINTISENSEKVKNTVSKSLPLSKNYTDVDPLLVTP</sequence>
<dbReference type="PANTHER" id="PTHR32060">
    <property type="entry name" value="TAIL-SPECIFIC PROTEASE"/>
    <property type="match status" value="1"/>
</dbReference>
<evidence type="ECO:0000313" key="3">
    <source>
        <dbReference type="EMBL" id="CAD0007644.1"/>
    </source>
</evidence>
<dbReference type="InterPro" id="IPR041613">
    <property type="entry name" value="Pept_S41_N"/>
</dbReference>
<feature type="domain" description="Tail specific protease" evidence="2">
    <location>
        <begin position="178"/>
        <end position="394"/>
    </location>
</feature>
<dbReference type="CDD" id="cd07561">
    <property type="entry name" value="Peptidase_S41_CPP_like"/>
    <property type="match status" value="1"/>
</dbReference>
<dbReference type="GO" id="GO:0007165">
    <property type="term" value="P:signal transduction"/>
    <property type="evidence" value="ECO:0007669"/>
    <property type="project" value="TreeGrafter"/>
</dbReference>
<dbReference type="Pfam" id="PF18294">
    <property type="entry name" value="Pept_S41_N"/>
    <property type="match status" value="1"/>
</dbReference>
<gene>
    <name evidence="3" type="ORF">FLAT13_03959</name>
</gene>